<feature type="transmembrane region" description="Helical" evidence="2">
    <location>
        <begin position="58"/>
        <end position="80"/>
    </location>
</feature>
<keyword evidence="2" id="KW-0472">Membrane</keyword>
<dbReference type="Proteomes" id="UP000663802">
    <property type="component" value="Unassembled WGS sequence"/>
</dbReference>
<dbReference type="EMBL" id="BMBA01000002">
    <property type="protein sequence ID" value="GFZ31802.1"/>
    <property type="molecule type" value="Genomic_DNA"/>
</dbReference>
<sequence>MNIFKKKIIFIPIAIILYLILYSTSPQIAGVVSVVGTLVWGGYLYIKNEKFKARGKIFKTITTIGMVLFFITFGIGGLTYDPAKSEQTGLTSQKVIAEQQVDKAREEKAKEEQKVKEDKAKREAEELAKADAQKKAEEEQAQVDAKKKAEEEQAQADAKKKAEEESKQKEQAAQVNVKSSNSSTTGTTSNSSSSNTSSKSVSTNNSASQSSNSDKQTITVFTTNTGHKYHRDGCKYLSKSKIPISLNDAKASGLDPCSVCNPPQ</sequence>
<evidence type="ECO:0000256" key="1">
    <source>
        <dbReference type="SAM" id="MobiDB-lite"/>
    </source>
</evidence>
<keyword evidence="2" id="KW-1133">Transmembrane helix</keyword>
<feature type="compositionally biased region" description="Low complexity" evidence="1">
    <location>
        <begin position="171"/>
        <end position="213"/>
    </location>
</feature>
<evidence type="ECO:0000256" key="2">
    <source>
        <dbReference type="SAM" id="Phobius"/>
    </source>
</evidence>
<keyword evidence="4" id="KW-1185">Reference proteome</keyword>
<feature type="transmembrane region" description="Helical" evidence="2">
    <location>
        <begin position="7"/>
        <end position="22"/>
    </location>
</feature>
<comment type="caution">
    <text evidence="3">The sequence shown here is derived from an EMBL/GenBank/DDBJ whole genome shotgun (WGS) entry which is preliminary data.</text>
</comment>
<dbReference type="RefSeq" id="WP_206870091.1">
    <property type="nucleotide sequence ID" value="NZ_BMBA01000002.1"/>
</dbReference>
<accession>A0ABQ1EAI4</accession>
<feature type="transmembrane region" description="Helical" evidence="2">
    <location>
        <begin position="28"/>
        <end position="46"/>
    </location>
</feature>
<keyword evidence="2" id="KW-0812">Transmembrane</keyword>
<feature type="compositionally biased region" description="Basic and acidic residues" evidence="1">
    <location>
        <begin position="105"/>
        <end position="170"/>
    </location>
</feature>
<evidence type="ECO:0008006" key="5">
    <source>
        <dbReference type="Google" id="ProtNLM"/>
    </source>
</evidence>
<evidence type="ECO:0000313" key="4">
    <source>
        <dbReference type="Proteomes" id="UP000663802"/>
    </source>
</evidence>
<name>A0ABQ1EAI4_9CLOT</name>
<organism evidence="3 4">
    <name type="scientific">Clostridium zeae</name>
    <dbReference type="NCBI Taxonomy" id="2759022"/>
    <lineage>
        <taxon>Bacteria</taxon>
        <taxon>Bacillati</taxon>
        <taxon>Bacillota</taxon>
        <taxon>Clostridia</taxon>
        <taxon>Eubacteriales</taxon>
        <taxon>Clostridiaceae</taxon>
        <taxon>Clostridium</taxon>
    </lineage>
</organism>
<protein>
    <recommendedName>
        <fullName evidence="5">Transpeptidase-transglycosylase</fullName>
    </recommendedName>
</protein>
<feature type="region of interest" description="Disordered" evidence="1">
    <location>
        <begin position="105"/>
        <end position="219"/>
    </location>
</feature>
<gene>
    <name evidence="3" type="ORF">CSC2_23280</name>
</gene>
<evidence type="ECO:0000313" key="3">
    <source>
        <dbReference type="EMBL" id="GFZ31802.1"/>
    </source>
</evidence>
<reference evidence="3 4" key="1">
    <citation type="journal article" date="2021" name="Int. J. Syst. Evol. Microbiol.">
        <title>Clostridium zeae sp. nov., isolated from corn silage.</title>
        <authorList>
            <person name="Kobayashi H."/>
            <person name="Tanizawa Y."/>
            <person name="Yagura M."/>
            <person name="Sakamoto M."/>
            <person name="Ohkuma M."/>
            <person name="Tohno M."/>
        </authorList>
    </citation>
    <scope>NUCLEOTIDE SEQUENCE [LARGE SCALE GENOMIC DNA]</scope>
    <source>
        <strain evidence="3 4">CSC2</strain>
    </source>
</reference>
<proteinExistence type="predicted"/>